<evidence type="ECO:0000313" key="11">
    <source>
        <dbReference type="Proteomes" id="UP000576082"/>
    </source>
</evidence>
<comment type="similarity">
    <text evidence="2 8">Belongs to the PHP hydrolase family. HisK subfamily.</text>
</comment>
<protein>
    <recommendedName>
        <fullName evidence="3 8">Histidinol-phosphatase</fullName>
        <shortName evidence="8">HolPase</shortName>
        <ecNumber evidence="3 8">3.1.3.15</ecNumber>
    </recommendedName>
</protein>
<dbReference type="SUPFAM" id="SSF89550">
    <property type="entry name" value="PHP domain-like"/>
    <property type="match status" value="1"/>
</dbReference>
<keyword evidence="5 8" id="KW-0378">Hydrolase</keyword>
<dbReference type="CDD" id="cd12110">
    <property type="entry name" value="PHP_HisPPase_Hisj_like"/>
    <property type="match status" value="1"/>
</dbReference>
<organism evidence="10 11">
    <name type="scientific">Flammeovirga aprica JL-4</name>
    <dbReference type="NCBI Taxonomy" id="694437"/>
    <lineage>
        <taxon>Bacteria</taxon>
        <taxon>Pseudomonadati</taxon>
        <taxon>Bacteroidota</taxon>
        <taxon>Cytophagia</taxon>
        <taxon>Cytophagales</taxon>
        <taxon>Flammeovirgaceae</taxon>
        <taxon>Flammeovirga</taxon>
    </lineage>
</organism>
<comment type="caution">
    <text evidence="10">The sequence shown here is derived from an EMBL/GenBank/DDBJ whole genome shotgun (WGS) entry which is preliminary data.</text>
</comment>
<keyword evidence="6 8" id="KW-0368">Histidine biosynthesis</keyword>
<dbReference type="GO" id="GO:0000105">
    <property type="term" value="P:L-histidine biosynthetic process"/>
    <property type="evidence" value="ECO:0007669"/>
    <property type="project" value="UniProtKB-UniRule"/>
</dbReference>
<keyword evidence="4 8" id="KW-0028">Amino-acid biosynthesis</keyword>
<dbReference type="InterPro" id="IPR010140">
    <property type="entry name" value="Histidinol_P_phosphatase_HisJ"/>
</dbReference>
<accession>A0A7X9P2Q4</accession>
<evidence type="ECO:0000256" key="5">
    <source>
        <dbReference type="ARBA" id="ARBA00022801"/>
    </source>
</evidence>
<evidence type="ECO:0000256" key="8">
    <source>
        <dbReference type="RuleBase" id="RU366003"/>
    </source>
</evidence>
<dbReference type="UniPathway" id="UPA00031">
    <property type="reaction ID" value="UER00013"/>
</dbReference>
<evidence type="ECO:0000256" key="3">
    <source>
        <dbReference type="ARBA" id="ARBA00013085"/>
    </source>
</evidence>
<evidence type="ECO:0000259" key="9">
    <source>
        <dbReference type="Pfam" id="PF02811"/>
    </source>
</evidence>
<reference evidence="10 11" key="1">
    <citation type="submission" date="2020-04" db="EMBL/GenBank/DDBJ databases">
        <title>Flammeovirga sp. SR4, a novel species isolated from seawater.</title>
        <authorList>
            <person name="Wang X."/>
        </authorList>
    </citation>
    <scope>NUCLEOTIDE SEQUENCE [LARGE SCALE GENOMIC DNA]</scope>
    <source>
        <strain evidence="10 11">ATCC 23126</strain>
    </source>
</reference>
<dbReference type="NCBIfam" id="TIGR01856">
    <property type="entry name" value="hisJ_fam"/>
    <property type="match status" value="1"/>
</dbReference>
<evidence type="ECO:0000256" key="1">
    <source>
        <dbReference type="ARBA" id="ARBA00004970"/>
    </source>
</evidence>
<dbReference type="RefSeq" id="WP_169656550.1">
    <property type="nucleotide sequence ID" value="NZ_JABANE010000021.1"/>
</dbReference>
<dbReference type="PANTHER" id="PTHR21039:SF0">
    <property type="entry name" value="HISTIDINOL-PHOSPHATASE"/>
    <property type="match status" value="1"/>
</dbReference>
<dbReference type="AlphaFoldDB" id="A0A7X9P2Q4"/>
<comment type="pathway">
    <text evidence="1 8">Amino-acid biosynthesis; L-histidine biosynthesis; L-histidine from 5-phospho-alpha-D-ribose 1-diphosphate: step 8/9.</text>
</comment>
<dbReference type="Proteomes" id="UP000576082">
    <property type="component" value="Unassembled WGS sequence"/>
</dbReference>
<dbReference type="EMBL" id="JABANE010000021">
    <property type="protein sequence ID" value="NME68240.1"/>
    <property type="molecule type" value="Genomic_DNA"/>
</dbReference>
<proteinExistence type="inferred from homology"/>
<evidence type="ECO:0000313" key="10">
    <source>
        <dbReference type="EMBL" id="NME68240.1"/>
    </source>
</evidence>
<dbReference type="GO" id="GO:0005737">
    <property type="term" value="C:cytoplasm"/>
    <property type="evidence" value="ECO:0007669"/>
    <property type="project" value="TreeGrafter"/>
</dbReference>
<dbReference type="Pfam" id="PF02811">
    <property type="entry name" value="PHP"/>
    <property type="match status" value="1"/>
</dbReference>
<dbReference type="InterPro" id="IPR004013">
    <property type="entry name" value="PHP_dom"/>
</dbReference>
<evidence type="ECO:0000256" key="7">
    <source>
        <dbReference type="ARBA" id="ARBA00049158"/>
    </source>
</evidence>
<comment type="catalytic activity">
    <reaction evidence="7 8">
        <text>L-histidinol phosphate + H2O = L-histidinol + phosphate</text>
        <dbReference type="Rhea" id="RHEA:14465"/>
        <dbReference type="ChEBI" id="CHEBI:15377"/>
        <dbReference type="ChEBI" id="CHEBI:43474"/>
        <dbReference type="ChEBI" id="CHEBI:57699"/>
        <dbReference type="ChEBI" id="CHEBI:57980"/>
        <dbReference type="EC" id="3.1.3.15"/>
    </reaction>
</comment>
<keyword evidence="11" id="KW-1185">Reference proteome</keyword>
<dbReference type="Gene3D" id="3.20.20.140">
    <property type="entry name" value="Metal-dependent hydrolases"/>
    <property type="match status" value="1"/>
</dbReference>
<dbReference type="PANTHER" id="PTHR21039">
    <property type="entry name" value="HISTIDINOL PHOSPHATASE-RELATED"/>
    <property type="match status" value="1"/>
</dbReference>
<dbReference type="InterPro" id="IPR016195">
    <property type="entry name" value="Pol/histidinol_Pase-like"/>
</dbReference>
<evidence type="ECO:0000256" key="2">
    <source>
        <dbReference type="ARBA" id="ARBA00009152"/>
    </source>
</evidence>
<name>A0A7X9P2Q4_9BACT</name>
<evidence type="ECO:0000256" key="4">
    <source>
        <dbReference type="ARBA" id="ARBA00022605"/>
    </source>
</evidence>
<dbReference type="EC" id="3.1.3.15" evidence="3 8"/>
<evidence type="ECO:0000256" key="6">
    <source>
        <dbReference type="ARBA" id="ARBA00023102"/>
    </source>
</evidence>
<gene>
    <name evidence="10" type="ORF">HHU12_09740</name>
</gene>
<sequence length="285" mass="33500">MKPSWTNFHSHTFYDDGKSPLEDYIIAAIEQNVKSYGFSTHSPVPFPSTWNMKMENYREYLAEIDRLKEKYKGQIQIYAGLEVDYIEGRCGVHNFRELDYSVGSVHYVNQFEDGNYWEIDYTKTHYDKGLQEIFGGSIQRAFQRYVDLNIKMIEEDTPTVLGHLDKMKMHNSTGKWFEESEEWYQELIEKYLEVIKAKNIIVEVNTRGFYKGYSQLYPSPWILEKVLEKNIPITLSSDAHTTAEITKGFAETALQLKEIGFKTMHVLWDGEWQPFPFDEKGVYLP</sequence>
<feature type="domain" description="PHP" evidence="9">
    <location>
        <begin position="8"/>
        <end position="206"/>
    </location>
</feature>
<dbReference type="GO" id="GO:0004401">
    <property type="term" value="F:histidinol-phosphatase activity"/>
    <property type="evidence" value="ECO:0007669"/>
    <property type="project" value="UniProtKB-UniRule"/>
</dbReference>